<dbReference type="PANTHER" id="PTHR30290">
    <property type="entry name" value="PERIPLASMIC BINDING COMPONENT OF ABC TRANSPORTER"/>
    <property type="match status" value="1"/>
</dbReference>
<evidence type="ECO:0000259" key="4">
    <source>
        <dbReference type="Pfam" id="PF00496"/>
    </source>
</evidence>
<dbReference type="CDD" id="cd08502">
    <property type="entry name" value="PBP2_NikA_DppA_OppA_like_16"/>
    <property type="match status" value="1"/>
</dbReference>
<protein>
    <submittedName>
        <fullName evidence="5">ABC transporter substrate-binding protein</fullName>
    </submittedName>
</protein>
<dbReference type="Gene3D" id="3.10.105.10">
    <property type="entry name" value="Dipeptide-binding Protein, Domain 3"/>
    <property type="match status" value="1"/>
</dbReference>
<proteinExistence type="inferred from homology"/>
<dbReference type="Pfam" id="PF00496">
    <property type="entry name" value="SBP_bac_5"/>
    <property type="match status" value="1"/>
</dbReference>
<comment type="similarity">
    <text evidence="2">Belongs to the bacterial solute-binding protein 5 family.</text>
</comment>
<dbReference type="SUPFAM" id="SSF53850">
    <property type="entry name" value="Periplasmic binding protein-like II"/>
    <property type="match status" value="1"/>
</dbReference>
<comment type="subcellular location">
    <subcellularLocation>
        <location evidence="1">Periplasm</location>
    </subcellularLocation>
</comment>
<dbReference type="Gene3D" id="3.90.76.10">
    <property type="entry name" value="Dipeptide-binding Protein, Domain 1"/>
    <property type="match status" value="1"/>
</dbReference>
<dbReference type="InterPro" id="IPR030678">
    <property type="entry name" value="Peptide/Ni-bd"/>
</dbReference>
<organism evidence="5 6">
    <name type="scientific">Plastoroseomonas hellenica</name>
    <dbReference type="NCBI Taxonomy" id="2687306"/>
    <lineage>
        <taxon>Bacteria</taxon>
        <taxon>Pseudomonadati</taxon>
        <taxon>Pseudomonadota</taxon>
        <taxon>Alphaproteobacteria</taxon>
        <taxon>Acetobacterales</taxon>
        <taxon>Acetobacteraceae</taxon>
        <taxon>Plastoroseomonas</taxon>
    </lineage>
</organism>
<dbReference type="PIRSF" id="PIRSF002741">
    <property type="entry name" value="MppA"/>
    <property type="match status" value="1"/>
</dbReference>
<reference evidence="6" key="1">
    <citation type="journal article" date="2021" name="Syst. Appl. Microbiol.">
        <title>Roseomonas hellenica sp. nov., isolated from roots of wild-growing Alkanna tinctoria.</title>
        <authorList>
            <person name="Rat A."/>
            <person name="Naranjo H.D."/>
            <person name="Lebbe L."/>
            <person name="Cnockaert M."/>
            <person name="Krigas N."/>
            <person name="Grigoriadou K."/>
            <person name="Maloupa E."/>
            <person name="Willems A."/>
        </authorList>
    </citation>
    <scope>NUCLEOTIDE SEQUENCE [LARGE SCALE GENOMIC DNA]</scope>
    <source>
        <strain evidence="6">LMG 31523</strain>
    </source>
</reference>
<accession>A0ABS5F7L3</accession>
<dbReference type="EMBL" id="JAAGBB010000059">
    <property type="protein sequence ID" value="MBR0668506.1"/>
    <property type="molecule type" value="Genomic_DNA"/>
</dbReference>
<keyword evidence="3" id="KW-0732">Signal</keyword>
<dbReference type="InterPro" id="IPR000914">
    <property type="entry name" value="SBP_5_dom"/>
</dbReference>
<dbReference type="InterPro" id="IPR039424">
    <property type="entry name" value="SBP_5"/>
</dbReference>
<feature type="domain" description="Solute-binding protein family 5" evidence="4">
    <location>
        <begin position="69"/>
        <end position="436"/>
    </location>
</feature>
<dbReference type="Proteomes" id="UP001196870">
    <property type="component" value="Unassembled WGS sequence"/>
</dbReference>
<dbReference type="Gene3D" id="3.40.190.10">
    <property type="entry name" value="Periplasmic binding protein-like II"/>
    <property type="match status" value="1"/>
</dbReference>
<evidence type="ECO:0000256" key="3">
    <source>
        <dbReference type="ARBA" id="ARBA00022729"/>
    </source>
</evidence>
<evidence type="ECO:0000256" key="1">
    <source>
        <dbReference type="ARBA" id="ARBA00004418"/>
    </source>
</evidence>
<evidence type="ECO:0000256" key="2">
    <source>
        <dbReference type="ARBA" id="ARBA00005695"/>
    </source>
</evidence>
<evidence type="ECO:0000313" key="6">
    <source>
        <dbReference type="Proteomes" id="UP001196870"/>
    </source>
</evidence>
<comment type="caution">
    <text evidence="5">The sequence shown here is derived from an EMBL/GenBank/DDBJ whole genome shotgun (WGS) entry which is preliminary data.</text>
</comment>
<dbReference type="RefSeq" id="WP_211856282.1">
    <property type="nucleotide sequence ID" value="NZ_JAAGBB010000059.1"/>
</dbReference>
<sequence length="525" mass="57777">MRRRTVLGAAVGIAAMPAIGRAQGSRVLRYAPGSDLAILDPTLTAAYVTRNHALMVFDTLYGQDNSYAPQPQMVAGHVVEDDGRRWTLTLRDGLRFHDGEAVLARDAVASIRRWGRIDAFGQALMAATDELSAPDDRHILFRLKRPFPLLPNALSKVAVFCPVVMPARLAESEPGRPISEMIGSGPFRFLADERVPGSRNVYEKFAGYVPRPDGVTEFTAGPKHVHLDRVEWMTMPDSATAASALRRGEIDWWENPTVDLVPMLRRQRSLTLRVLDPAGSAATLRFNFLHPPFDKPEIRRALLHAIDQTACMNAVVGDEPSLFNARLGVFSPLSPMASDAGLEVLTAPRDPGRTRREIAAAGYNGERVVLIGASDIPAINAVTEVVADTMKRCGLNVDLVMTDWGAAVTRRLNRGPVAQGGWSAFCGTWSGQDFLNPAGHLPIRGNGQASWSGWPENPRLEALRNAWFEAPDLAEQQRLCREIQEEVWRFVTYVPLGQFVQHTAFHNSITGVLQGHPAFHNIRKG</sequence>
<keyword evidence="6" id="KW-1185">Reference proteome</keyword>
<evidence type="ECO:0000313" key="5">
    <source>
        <dbReference type="EMBL" id="MBR0668506.1"/>
    </source>
</evidence>
<dbReference type="PANTHER" id="PTHR30290:SF38">
    <property type="entry name" value="D,D-DIPEPTIDE-BINDING PERIPLASMIC PROTEIN DDPA-RELATED"/>
    <property type="match status" value="1"/>
</dbReference>
<gene>
    <name evidence="5" type="ORF">GXW71_29405</name>
</gene>
<name>A0ABS5F7L3_9PROT</name>